<keyword evidence="2" id="KW-1185">Reference proteome</keyword>
<organism evidence="1 2">
    <name type="scientific">Blautia hydrogenotrophica (strain DSM 10507 / JCM 14656 / S5a33)</name>
    <name type="common">Ruminococcus hydrogenotrophicus</name>
    <dbReference type="NCBI Taxonomy" id="476272"/>
    <lineage>
        <taxon>Bacteria</taxon>
        <taxon>Bacillati</taxon>
        <taxon>Bacillota</taxon>
        <taxon>Clostridia</taxon>
        <taxon>Lachnospirales</taxon>
        <taxon>Lachnospiraceae</taxon>
        <taxon>Blautia</taxon>
    </lineage>
</organism>
<protein>
    <submittedName>
        <fullName evidence="1">Uncharacterized protein</fullName>
    </submittedName>
</protein>
<dbReference type="HOGENOM" id="CLU_3150031_0_0_9"/>
<sequence length="48" mass="5578">MASGDRNGEFDSPLPDRVHCCRQHSFHYAKPPHYRYGGAIFKEINEEN</sequence>
<reference evidence="1 2" key="2">
    <citation type="submission" date="2009-02" db="EMBL/GenBank/DDBJ databases">
        <title>Draft genome sequence of Blautia hydrogenotrophica DSM 10507 (Ruminococcus hydrogenotrophicus DSM 10507).</title>
        <authorList>
            <person name="Sudarsanam P."/>
            <person name="Ley R."/>
            <person name="Guruge J."/>
            <person name="Turnbaugh P.J."/>
            <person name="Mahowald M."/>
            <person name="Liep D."/>
            <person name="Gordon J."/>
        </authorList>
    </citation>
    <scope>NUCLEOTIDE SEQUENCE [LARGE SCALE GENOMIC DNA]</scope>
    <source>
        <strain evidence="2">DSM 10507 / JCM 14656 / S5a33</strain>
    </source>
</reference>
<gene>
    <name evidence="1" type="ORF">RUMHYD_01934</name>
</gene>
<dbReference type="AlphaFoldDB" id="C0CM53"/>
<name>C0CM53_BLAHS</name>
<reference evidence="1 2" key="1">
    <citation type="submission" date="2009-01" db="EMBL/GenBank/DDBJ databases">
        <authorList>
            <person name="Fulton L."/>
            <person name="Clifton S."/>
            <person name="Fulton B."/>
            <person name="Xu J."/>
            <person name="Minx P."/>
            <person name="Pepin K.H."/>
            <person name="Johnson M."/>
            <person name="Bhonagiri V."/>
            <person name="Nash W.E."/>
            <person name="Mardis E.R."/>
            <person name="Wilson R.K."/>
        </authorList>
    </citation>
    <scope>NUCLEOTIDE SEQUENCE [LARGE SCALE GENOMIC DNA]</scope>
    <source>
        <strain evidence="2">DSM 10507 / JCM 14656 / S5a33</strain>
    </source>
</reference>
<dbReference type="PATRIC" id="fig|476272.21.peg.1972"/>
<accession>C0CM53</accession>
<evidence type="ECO:0000313" key="2">
    <source>
        <dbReference type="Proteomes" id="UP000003100"/>
    </source>
</evidence>
<dbReference type="Proteomes" id="UP000003100">
    <property type="component" value="Unassembled WGS sequence"/>
</dbReference>
<proteinExistence type="predicted"/>
<evidence type="ECO:0000313" key="1">
    <source>
        <dbReference type="EMBL" id="EEG49123.1"/>
    </source>
</evidence>
<comment type="caution">
    <text evidence="1">The sequence shown here is derived from an EMBL/GenBank/DDBJ whole genome shotgun (WGS) entry which is preliminary data.</text>
</comment>
<dbReference type="EMBL" id="ACBZ01000101">
    <property type="protein sequence ID" value="EEG49123.1"/>
    <property type="molecule type" value="Genomic_DNA"/>
</dbReference>